<dbReference type="GO" id="GO:0030497">
    <property type="term" value="P:fatty acid elongation"/>
    <property type="evidence" value="ECO:0000318"/>
    <property type="project" value="GO_Central"/>
</dbReference>
<dbReference type="NCBIfam" id="NF006829">
    <property type="entry name" value="PRK09352.1"/>
    <property type="match status" value="1"/>
</dbReference>
<keyword evidence="4" id="KW-0444">Lipid biosynthesis</keyword>
<dbReference type="SUPFAM" id="SSF53901">
    <property type="entry name" value="Thiolase-like"/>
    <property type="match status" value="1"/>
</dbReference>
<dbReference type="GO" id="GO:0004315">
    <property type="term" value="F:3-oxoacyl-[acyl-carrier-protein] synthase activity"/>
    <property type="evidence" value="ECO:0007669"/>
    <property type="project" value="InterPro"/>
</dbReference>
<reference evidence="14 16" key="1">
    <citation type="journal article" date="2008" name="Science">
        <title>The Physcomitrella genome reveals evolutionary insights into the conquest of land by plants.</title>
        <authorList>
            <person name="Rensing S."/>
            <person name="Lang D."/>
            <person name="Zimmer A."/>
            <person name="Terry A."/>
            <person name="Salamov A."/>
            <person name="Shapiro H."/>
            <person name="Nishiyama T."/>
            <person name="Perroud P.-F."/>
            <person name="Lindquist E."/>
            <person name="Kamisugi Y."/>
            <person name="Tanahashi T."/>
            <person name="Sakakibara K."/>
            <person name="Fujita T."/>
            <person name="Oishi K."/>
            <person name="Shin-I T."/>
            <person name="Kuroki Y."/>
            <person name="Toyoda A."/>
            <person name="Suzuki Y."/>
            <person name="Hashimoto A."/>
            <person name="Yamaguchi K."/>
            <person name="Sugano A."/>
            <person name="Kohara Y."/>
            <person name="Fujiyama A."/>
            <person name="Anterola A."/>
            <person name="Aoki S."/>
            <person name="Ashton N."/>
            <person name="Barbazuk W.B."/>
            <person name="Barker E."/>
            <person name="Bennetzen J."/>
            <person name="Bezanilla M."/>
            <person name="Blankenship R."/>
            <person name="Cho S.H."/>
            <person name="Dutcher S."/>
            <person name="Estelle M."/>
            <person name="Fawcett J.A."/>
            <person name="Gundlach H."/>
            <person name="Hanada K."/>
            <person name="Heyl A."/>
            <person name="Hicks K.A."/>
            <person name="Hugh J."/>
            <person name="Lohr M."/>
            <person name="Mayer K."/>
            <person name="Melkozernov A."/>
            <person name="Murata T."/>
            <person name="Nelson D."/>
            <person name="Pils B."/>
            <person name="Prigge M."/>
            <person name="Reiss B."/>
            <person name="Renner T."/>
            <person name="Rombauts S."/>
            <person name="Rushton P."/>
            <person name="Sanderfoot A."/>
            <person name="Schween G."/>
            <person name="Shiu S.-H."/>
            <person name="Stueber K."/>
            <person name="Theodoulou F.L."/>
            <person name="Tu H."/>
            <person name="Van de Peer Y."/>
            <person name="Verrier P.J."/>
            <person name="Waters E."/>
            <person name="Wood A."/>
            <person name="Yang L."/>
            <person name="Cove D."/>
            <person name="Cuming A."/>
            <person name="Hasebe M."/>
            <person name="Lucas S."/>
            <person name="Mishler D.B."/>
            <person name="Reski R."/>
            <person name="Grigoriev I."/>
            <person name="Quatrano R.S."/>
            <person name="Boore J.L."/>
        </authorList>
    </citation>
    <scope>NUCLEOTIDE SEQUENCE [LARGE SCALE GENOMIC DNA]</scope>
    <source>
        <strain evidence="15 16">cv. Gransden 2004</strain>
    </source>
</reference>
<keyword evidence="6" id="KW-0276">Fatty acid metabolism</keyword>
<keyword evidence="16" id="KW-1185">Reference proteome</keyword>
<accession>A0A2K1JUR8</accession>
<dbReference type="AlphaFoldDB" id="A0A2K1JUR8"/>
<dbReference type="NCBIfam" id="TIGR00747">
    <property type="entry name" value="fabH"/>
    <property type="match status" value="1"/>
</dbReference>
<evidence type="ECO:0000313" key="15">
    <source>
        <dbReference type="EnsemblPlants" id="Pp3c11_14950V3.1"/>
    </source>
</evidence>
<evidence type="ECO:0000256" key="4">
    <source>
        <dbReference type="ARBA" id="ARBA00022516"/>
    </source>
</evidence>
<dbReference type="EC" id="2.3.1.180" evidence="3"/>
<proteinExistence type="inferred from homology"/>
<sequence>MACATAPALHSSASWTASTVPSLRGGVSAHERVSLRYTQWRTSLSNVVGCRAVMSAENSRDVSPTSSELKQNEGEPSSHVLAEQRRRVGRGSRLVGSGSAVPKHLITNEDLSKFVDTSDEWISVRTGIRNRRVLGEEESVTSLSVEASRKALEMANVKPEDVDLLLLCTSTPDDLFGSAPQVQKLLGCHNALAFDLTAACSGFVLGLVTATRFIRGGGYENVLVVGSDALSRYVDWTDRGTCILFGDASGALLLQAATDDQDSLLGFDLRSDGNGHKHLHVTVDSVAESSSSGAETNGAAFLQPGKASYECLQMNGKEVFKFAVRAVPQVVEGALQEAGITGNDVDWLLLHQANQRILDSVSDRLHIPSEKVISNLANYGNTSAASIPLALDEAVRSGKVKAGDVVATAGFGAGLTWGSAIVKWG</sequence>
<dbReference type="InterPro" id="IPR013747">
    <property type="entry name" value="ACP_syn_III_C"/>
</dbReference>
<evidence type="ECO:0000313" key="14">
    <source>
        <dbReference type="EMBL" id="PNR45270.1"/>
    </source>
</evidence>
<gene>
    <name evidence="15" type="primary">LOC112288972</name>
    <name evidence="14" type="ORF">PHYPA_015041</name>
</gene>
<dbReference type="Gramene" id="Pp3c11_14950V3.1">
    <property type="protein sequence ID" value="Pp3c11_14950V3.1"/>
    <property type="gene ID" value="Pp3c11_14950"/>
</dbReference>
<dbReference type="PANTHER" id="PTHR43091:SF1">
    <property type="entry name" value="BETA-KETOACYL-[ACYL-CARRIER-PROTEIN] SYNTHASE III, CHLOROPLASTIC"/>
    <property type="match status" value="1"/>
</dbReference>
<dbReference type="PaxDb" id="3218-PP1S11_305V6.1"/>
<reference evidence="15" key="3">
    <citation type="submission" date="2020-12" db="UniProtKB">
        <authorList>
            <consortium name="EnsemblPlants"/>
        </authorList>
    </citation>
    <scope>IDENTIFICATION</scope>
</reference>
<comment type="function">
    <text evidence="10">Catalyzes the condensation reaction of fatty acid synthesis by the addition to an acyl acceptor of two carbons from malonyl-ACP. KAS III catalyzes the first condensation reaction which initiates fatty acid synthesis and may therefore play a role in governing the total rate of fatty acid production. Possesses both acetoacetyl-ACP synthase and acetyl transacylase activities.</text>
</comment>
<dbReference type="CDD" id="cd00830">
    <property type="entry name" value="KAS_III"/>
    <property type="match status" value="1"/>
</dbReference>
<dbReference type="Pfam" id="PF08541">
    <property type="entry name" value="ACP_syn_III_C"/>
    <property type="match status" value="1"/>
</dbReference>
<keyword evidence="8" id="KW-0275">Fatty acid biosynthesis</keyword>
<evidence type="ECO:0000256" key="1">
    <source>
        <dbReference type="ARBA" id="ARBA00005194"/>
    </source>
</evidence>
<dbReference type="GO" id="GO:0033818">
    <property type="term" value="F:beta-ketoacyl-acyl-carrier-protein synthase III activity"/>
    <property type="evidence" value="ECO:0000318"/>
    <property type="project" value="GO_Central"/>
</dbReference>
<evidence type="ECO:0000259" key="13">
    <source>
        <dbReference type="Pfam" id="PF08545"/>
    </source>
</evidence>
<dbReference type="EMBL" id="ABEU02000011">
    <property type="protein sequence ID" value="PNR45270.1"/>
    <property type="molecule type" value="Genomic_DNA"/>
</dbReference>
<comment type="similarity">
    <text evidence="2">Belongs to the thiolase-like superfamily. FabH family.</text>
</comment>
<dbReference type="InterPro" id="IPR004655">
    <property type="entry name" value="FabH"/>
</dbReference>
<dbReference type="STRING" id="3218.A0A2K1JUR8"/>
<name>A0A2K1JUR8_PHYPA</name>
<evidence type="ECO:0000256" key="5">
    <source>
        <dbReference type="ARBA" id="ARBA00022679"/>
    </source>
</evidence>
<evidence type="ECO:0000256" key="2">
    <source>
        <dbReference type="ARBA" id="ARBA00008642"/>
    </source>
</evidence>
<reference evidence="14 16" key="2">
    <citation type="journal article" date="2018" name="Plant J.">
        <title>The Physcomitrella patens chromosome-scale assembly reveals moss genome structure and evolution.</title>
        <authorList>
            <person name="Lang D."/>
            <person name="Ullrich K.K."/>
            <person name="Murat F."/>
            <person name="Fuchs J."/>
            <person name="Jenkins J."/>
            <person name="Haas F.B."/>
            <person name="Piednoel M."/>
            <person name="Gundlach H."/>
            <person name="Van Bel M."/>
            <person name="Meyberg R."/>
            <person name="Vives C."/>
            <person name="Morata J."/>
            <person name="Symeonidi A."/>
            <person name="Hiss M."/>
            <person name="Muchero W."/>
            <person name="Kamisugi Y."/>
            <person name="Saleh O."/>
            <person name="Blanc G."/>
            <person name="Decker E.L."/>
            <person name="van Gessel N."/>
            <person name="Grimwood J."/>
            <person name="Hayes R.D."/>
            <person name="Graham S.W."/>
            <person name="Gunter L.E."/>
            <person name="McDaniel S.F."/>
            <person name="Hoernstein S.N.W."/>
            <person name="Larsson A."/>
            <person name="Li F.W."/>
            <person name="Perroud P.F."/>
            <person name="Phillips J."/>
            <person name="Ranjan P."/>
            <person name="Rokshar D.S."/>
            <person name="Rothfels C.J."/>
            <person name="Schneider L."/>
            <person name="Shu S."/>
            <person name="Stevenson D.W."/>
            <person name="Thummler F."/>
            <person name="Tillich M."/>
            <person name="Villarreal Aguilar J.C."/>
            <person name="Widiez T."/>
            <person name="Wong G.K."/>
            <person name="Wymore A."/>
            <person name="Zhang Y."/>
            <person name="Zimmer A.D."/>
            <person name="Quatrano R.S."/>
            <person name="Mayer K.F.X."/>
            <person name="Goodstein D."/>
            <person name="Casacuberta J.M."/>
            <person name="Vandepoele K."/>
            <person name="Reski R."/>
            <person name="Cuming A.C."/>
            <person name="Tuskan G.A."/>
            <person name="Maumus F."/>
            <person name="Salse J."/>
            <person name="Schmutz J."/>
            <person name="Rensing S.A."/>
        </authorList>
    </citation>
    <scope>NUCLEOTIDE SEQUENCE [LARGE SCALE GENOMIC DNA]</scope>
    <source>
        <strain evidence="15 16">cv. Gransden 2004</strain>
    </source>
</reference>
<dbReference type="EnsemblPlants" id="Pp3c11_14950V3.1">
    <property type="protein sequence ID" value="Pp3c11_14950V3.1"/>
    <property type="gene ID" value="Pp3c11_14950"/>
</dbReference>
<feature type="region of interest" description="Disordered" evidence="11">
    <location>
        <begin position="56"/>
        <end position="96"/>
    </location>
</feature>
<keyword evidence="5" id="KW-0808">Transferase</keyword>
<dbReference type="InterPro" id="IPR016039">
    <property type="entry name" value="Thiolase-like"/>
</dbReference>
<dbReference type="Pfam" id="PF08545">
    <property type="entry name" value="ACP_syn_III"/>
    <property type="match status" value="1"/>
</dbReference>
<keyword evidence="7" id="KW-0443">Lipid metabolism</keyword>
<evidence type="ECO:0000256" key="6">
    <source>
        <dbReference type="ARBA" id="ARBA00022832"/>
    </source>
</evidence>
<evidence type="ECO:0000259" key="12">
    <source>
        <dbReference type="Pfam" id="PF08541"/>
    </source>
</evidence>
<evidence type="ECO:0000256" key="10">
    <source>
        <dbReference type="ARBA" id="ARBA00057449"/>
    </source>
</evidence>
<evidence type="ECO:0000256" key="8">
    <source>
        <dbReference type="ARBA" id="ARBA00023160"/>
    </source>
</evidence>
<dbReference type="InterPro" id="IPR013751">
    <property type="entry name" value="ACP_syn_III_N"/>
</dbReference>
<dbReference type="FunCoup" id="A0A2K1JUR8">
    <property type="interactions" value="1033"/>
</dbReference>
<dbReference type="HAMAP" id="MF_01815">
    <property type="entry name" value="FabH"/>
    <property type="match status" value="1"/>
</dbReference>
<evidence type="ECO:0000313" key="16">
    <source>
        <dbReference type="Proteomes" id="UP000006727"/>
    </source>
</evidence>
<evidence type="ECO:0000256" key="11">
    <source>
        <dbReference type="SAM" id="MobiDB-lite"/>
    </source>
</evidence>
<dbReference type="PANTHER" id="PTHR43091">
    <property type="entry name" value="3-OXOACYL-[ACYL-CARRIER-PROTEIN] SYNTHASE"/>
    <property type="match status" value="1"/>
</dbReference>
<dbReference type="FunFam" id="3.40.47.10:FF:000004">
    <property type="entry name" value="3-oxoacyl-[acyl-carrier-protein] synthase 3"/>
    <property type="match status" value="1"/>
</dbReference>
<comment type="catalytic activity">
    <reaction evidence="9">
        <text>malonyl-[ACP] + acetyl-CoA + H(+) = 3-oxobutanoyl-[ACP] + CO2 + CoA</text>
        <dbReference type="Rhea" id="RHEA:12080"/>
        <dbReference type="Rhea" id="RHEA-COMP:9623"/>
        <dbReference type="Rhea" id="RHEA-COMP:9625"/>
        <dbReference type="ChEBI" id="CHEBI:15378"/>
        <dbReference type="ChEBI" id="CHEBI:16526"/>
        <dbReference type="ChEBI" id="CHEBI:57287"/>
        <dbReference type="ChEBI" id="CHEBI:57288"/>
        <dbReference type="ChEBI" id="CHEBI:78449"/>
        <dbReference type="ChEBI" id="CHEBI:78450"/>
        <dbReference type="EC" id="2.3.1.180"/>
    </reaction>
</comment>
<dbReference type="Gene3D" id="3.40.47.10">
    <property type="match status" value="1"/>
</dbReference>
<dbReference type="Proteomes" id="UP000006727">
    <property type="component" value="Chromosome 11"/>
</dbReference>
<comment type="pathway">
    <text evidence="1">Lipid metabolism; fatty acid biosynthesis.</text>
</comment>
<protein>
    <recommendedName>
        <fullName evidence="3">beta-ketoacyl-[acyl-carrier-protein] synthase III</fullName>
        <ecNumber evidence="3">2.3.1.180</ecNumber>
    </recommendedName>
</protein>
<feature type="domain" description="Beta-ketoacyl-[acyl-carrier-protein] synthase III C-terminal" evidence="12">
    <location>
        <begin position="335"/>
        <end position="424"/>
    </location>
</feature>
<evidence type="ECO:0000256" key="7">
    <source>
        <dbReference type="ARBA" id="ARBA00023098"/>
    </source>
</evidence>
<organism evidence="14">
    <name type="scientific">Physcomitrium patens</name>
    <name type="common">Spreading-leaved earth moss</name>
    <name type="synonym">Physcomitrella patens</name>
    <dbReference type="NCBI Taxonomy" id="3218"/>
    <lineage>
        <taxon>Eukaryota</taxon>
        <taxon>Viridiplantae</taxon>
        <taxon>Streptophyta</taxon>
        <taxon>Embryophyta</taxon>
        <taxon>Bryophyta</taxon>
        <taxon>Bryophytina</taxon>
        <taxon>Bryopsida</taxon>
        <taxon>Funariidae</taxon>
        <taxon>Funariales</taxon>
        <taxon>Funariaceae</taxon>
        <taxon>Physcomitrium</taxon>
    </lineage>
</organism>
<evidence type="ECO:0000256" key="3">
    <source>
        <dbReference type="ARBA" id="ARBA00012333"/>
    </source>
</evidence>
<feature type="domain" description="Beta-ketoacyl-[acyl-carrier-protein] synthase III N-terminal" evidence="13">
    <location>
        <begin position="194"/>
        <end position="273"/>
    </location>
</feature>
<evidence type="ECO:0000256" key="9">
    <source>
        <dbReference type="ARBA" id="ARBA00052419"/>
    </source>
</evidence>